<reference evidence="3 4" key="1">
    <citation type="journal article" date="2011" name="Genome Biol. Evol.">
        <title>Integration of the genetic map and genome assembly of fugu facilitates insights into distinct features of genome evolution in teleosts and mammals.</title>
        <authorList>
            <person name="Kai W."/>
            <person name="Kikuchi K."/>
            <person name="Tohari S."/>
            <person name="Chew A.K."/>
            <person name="Tay A."/>
            <person name="Fujiwara A."/>
            <person name="Hosoya S."/>
            <person name="Suetake H."/>
            <person name="Naruse K."/>
            <person name="Brenner S."/>
            <person name="Suzuki Y."/>
            <person name="Venkatesh B."/>
        </authorList>
    </citation>
    <scope>NUCLEOTIDE SEQUENCE [LARGE SCALE GENOMIC DNA]</scope>
</reference>
<dbReference type="InterPro" id="IPR015484">
    <property type="entry name" value="CD3_esu/gsu/dsu"/>
</dbReference>
<protein>
    <submittedName>
        <fullName evidence="3">CD3 gamma/delta</fullName>
    </submittedName>
</protein>
<reference evidence="3" key="3">
    <citation type="submission" date="2025-09" db="UniProtKB">
        <authorList>
            <consortium name="Ensembl"/>
        </authorList>
    </citation>
    <scope>IDENTIFICATION</scope>
</reference>
<evidence type="ECO:0000313" key="4">
    <source>
        <dbReference type="Proteomes" id="UP000005226"/>
    </source>
</evidence>
<keyword evidence="2" id="KW-1133">Transmembrane helix</keyword>
<keyword evidence="4" id="KW-1185">Reference proteome</keyword>
<dbReference type="Gene3D" id="2.60.40.10">
    <property type="entry name" value="Immunoglobulins"/>
    <property type="match status" value="1"/>
</dbReference>
<reference evidence="3" key="2">
    <citation type="submission" date="2025-08" db="UniProtKB">
        <authorList>
            <consortium name="Ensembl"/>
        </authorList>
    </citation>
    <scope>IDENTIFICATION</scope>
</reference>
<evidence type="ECO:0000313" key="3">
    <source>
        <dbReference type="Ensembl" id="ENSTRUP00000008910.3"/>
    </source>
</evidence>
<dbReference type="PANTHER" id="PTHR10570:SF8">
    <property type="entry name" value="T-CELL SURFACE GLYCOPROTEIN CD3 GAMMA CHAIN"/>
    <property type="match status" value="1"/>
</dbReference>
<accession>H2S934</accession>
<evidence type="ECO:0000256" key="2">
    <source>
        <dbReference type="SAM" id="Phobius"/>
    </source>
</evidence>
<dbReference type="Proteomes" id="UP000005226">
    <property type="component" value="Chromosome 11"/>
</dbReference>
<keyword evidence="2" id="KW-0472">Membrane</keyword>
<dbReference type="InterPro" id="IPR013783">
    <property type="entry name" value="Ig-like_fold"/>
</dbReference>
<keyword evidence="2" id="KW-0812">Transmembrane</keyword>
<organism evidence="3 4">
    <name type="scientific">Takifugu rubripes</name>
    <name type="common">Japanese pufferfish</name>
    <name type="synonym">Fugu rubripes</name>
    <dbReference type="NCBI Taxonomy" id="31033"/>
    <lineage>
        <taxon>Eukaryota</taxon>
        <taxon>Metazoa</taxon>
        <taxon>Chordata</taxon>
        <taxon>Craniata</taxon>
        <taxon>Vertebrata</taxon>
        <taxon>Euteleostomi</taxon>
        <taxon>Actinopterygii</taxon>
        <taxon>Neopterygii</taxon>
        <taxon>Teleostei</taxon>
        <taxon>Neoteleostei</taxon>
        <taxon>Acanthomorphata</taxon>
        <taxon>Eupercaria</taxon>
        <taxon>Tetraodontiformes</taxon>
        <taxon>Tetradontoidea</taxon>
        <taxon>Tetraodontidae</taxon>
        <taxon>Takifugu</taxon>
    </lineage>
</organism>
<dbReference type="GO" id="GO:0004888">
    <property type="term" value="F:transmembrane signaling receptor activity"/>
    <property type="evidence" value="ECO:0007669"/>
    <property type="project" value="TreeGrafter"/>
</dbReference>
<feature type="region of interest" description="Disordered" evidence="1">
    <location>
        <begin position="156"/>
        <end position="204"/>
    </location>
</feature>
<dbReference type="GO" id="GO:0045059">
    <property type="term" value="P:positive thymic T cell selection"/>
    <property type="evidence" value="ECO:0007669"/>
    <property type="project" value="TreeGrafter"/>
</dbReference>
<dbReference type="GO" id="GO:0042105">
    <property type="term" value="C:alpha-beta T cell receptor complex"/>
    <property type="evidence" value="ECO:0007669"/>
    <property type="project" value="TreeGrafter"/>
</dbReference>
<dbReference type="GO" id="GO:0009897">
    <property type="term" value="C:external side of plasma membrane"/>
    <property type="evidence" value="ECO:0007669"/>
    <property type="project" value="TreeGrafter"/>
</dbReference>
<gene>
    <name evidence="3" type="primary">cd3g/d</name>
</gene>
<dbReference type="GO" id="GO:0007166">
    <property type="term" value="P:cell surface receptor signaling pathway"/>
    <property type="evidence" value="ECO:0007669"/>
    <property type="project" value="TreeGrafter"/>
</dbReference>
<dbReference type="Pfam" id="PF16681">
    <property type="entry name" value="Ig_5"/>
    <property type="match status" value="1"/>
</dbReference>
<dbReference type="GeneTree" id="ENSGT00940000153312"/>
<proteinExistence type="predicted"/>
<dbReference type="InParanoid" id="H2S934"/>
<dbReference type="Ensembl" id="ENSTRUT00000008962.3">
    <property type="protein sequence ID" value="ENSTRUP00000008910.3"/>
    <property type="gene ID" value="ENSTRUG00000003789.3"/>
</dbReference>
<evidence type="ECO:0000256" key="1">
    <source>
        <dbReference type="SAM" id="MobiDB-lite"/>
    </source>
</evidence>
<dbReference type="AlphaFoldDB" id="H2S934"/>
<dbReference type="PANTHER" id="PTHR10570">
    <property type="entry name" value="T-CELL SURFACE GLYCOPROTEIN CD3 GAMMA CHAIN / DELTA CHAIN"/>
    <property type="match status" value="1"/>
</dbReference>
<dbReference type="OMA" id="QPLKYKR"/>
<feature type="transmembrane region" description="Helical" evidence="2">
    <location>
        <begin position="126"/>
        <end position="151"/>
    </location>
</feature>
<sequence>MWGGWELKMASFLLNICTRHQHNDKKASRHTMKCHAIVLLLWITTASVRCDLTDRIVVKSQPNGILLSCKTPLKIKTANGHADDLKLEYKDENSGEYECEDTGNEGVSQKIYVKFRTCDNCVELELVSLTGILMGNLVATVLIGVAVYLTASHRRSDVSSSTRKSSDRQHLVPSESRNRPPNDHYQPLNHKGQKDTYDVLTNRR</sequence>
<name>H2S934_TAKRU</name>
<feature type="compositionally biased region" description="Basic and acidic residues" evidence="1">
    <location>
        <begin position="164"/>
        <end position="182"/>
    </location>
</feature>